<dbReference type="CDD" id="cd09647">
    <property type="entry name" value="Csm2_III-A"/>
    <property type="match status" value="1"/>
</dbReference>
<evidence type="ECO:0000256" key="1">
    <source>
        <dbReference type="ARBA" id="ARBA00003640"/>
    </source>
</evidence>
<evidence type="ECO:0000313" key="10">
    <source>
        <dbReference type="Proteomes" id="UP000260783"/>
    </source>
</evidence>
<evidence type="ECO:0000313" key="9">
    <source>
        <dbReference type="EMBL" id="RGB96810.1"/>
    </source>
</evidence>
<dbReference type="Pfam" id="PF03750">
    <property type="entry name" value="Csm2_III-A"/>
    <property type="match status" value="1"/>
</dbReference>
<keyword evidence="4" id="KW-0694">RNA-binding</keyword>
<dbReference type="AlphaFoldDB" id="A0A3E2UKF5"/>
<keyword evidence="5" id="KW-0051">Antiviral defense</keyword>
<evidence type="ECO:0000256" key="3">
    <source>
        <dbReference type="ARBA" id="ARBA00016118"/>
    </source>
</evidence>
<name>A0A3E2UKF5_9FIRM</name>
<dbReference type="NCBIfam" id="TIGR01870">
    <property type="entry name" value="cas_TM1810_Csm2"/>
    <property type="match status" value="1"/>
</dbReference>
<comment type="caution">
    <text evidence="9">The sequence shown here is derived from an EMBL/GenBank/DDBJ whole genome shotgun (WGS) entry which is preliminary data.</text>
</comment>
<evidence type="ECO:0000256" key="2">
    <source>
        <dbReference type="ARBA" id="ARBA00006896"/>
    </source>
</evidence>
<dbReference type="GO" id="GO:0003723">
    <property type="term" value="F:RNA binding"/>
    <property type="evidence" value="ECO:0007669"/>
    <property type="project" value="UniProtKB-KW"/>
</dbReference>
<evidence type="ECO:0000313" key="11">
    <source>
        <dbReference type="Proteomes" id="UP000462091"/>
    </source>
</evidence>
<dbReference type="GO" id="GO:0051607">
    <property type="term" value="P:defense response to virus"/>
    <property type="evidence" value="ECO:0007669"/>
    <property type="project" value="UniProtKB-KW"/>
</dbReference>
<sequence length="180" mass="20555">MAGWNDNGHSYGGGGYNNNRSGYNNSYSGNRSGSGSYNSRSSYGQQNELPPEITPKKVPEDYVDEAERIMRSLMSQPKKVTTSKIRNLLSLVTDIYNEENIRTEEKLRPESVVKLNLMRVRVAYECGRDNRDDTVKTFVRQTNLLEYLKGISDDRADLIRFAHYMEALVAFHCYFSSKEG</sequence>
<evidence type="ECO:0000313" key="8">
    <source>
        <dbReference type="EMBL" id="MSC52891.1"/>
    </source>
</evidence>
<evidence type="ECO:0000256" key="5">
    <source>
        <dbReference type="ARBA" id="ARBA00023118"/>
    </source>
</evidence>
<dbReference type="RefSeq" id="WP_113621494.1">
    <property type="nucleotide sequence ID" value="NZ_CP030777.1"/>
</dbReference>
<organism evidence="9 10">
    <name type="scientific">Faecalibacterium prausnitzii</name>
    <dbReference type="NCBI Taxonomy" id="853"/>
    <lineage>
        <taxon>Bacteria</taxon>
        <taxon>Bacillati</taxon>
        <taxon>Bacillota</taxon>
        <taxon>Clostridia</taxon>
        <taxon>Eubacteriales</taxon>
        <taxon>Oscillospiraceae</taxon>
        <taxon>Faecalibacterium</taxon>
    </lineage>
</organism>
<dbReference type="EMBL" id="WKQM01000041">
    <property type="protein sequence ID" value="MSC52891.1"/>
    <property type="molecule type" value="Genomic_DNA"/>
</dbReference>
<accession>A0A3E2UKF5</accession>
<reference evidence="8 11" key="2">
    <citation type="journal article" date="2019" name="Nat. Med.">
        <title>A library of human gut bacterial isolates paired with longitudinal multiomics data enables mechanistic microbiome research.</title>
        <authorList>
            <person name="Poyet M."/>
            <person name="Groussin M."/>
            <person name="Gibbons S.M."/>
            <person name="Avila-Pacheco J."/>
            <person name="Jiang X."/>
            <person name="Kearney S.M."/>
            <person name="Perrotta A.R."/>
            <person name="Berdy B."/>
            <person name="Zhao S."/>
            <person name="Lieberman T.D."/>
            <person name="Swanson P.K."/>
            <person name="Smith M."/>
            <person name="Roesemann S."/>
            <person name="Alexander J.E."/>
            <person name="Rich S.A."/>
            <person name="Livny J."/>
            <person name="Vlamakis H."/>
            <person name="Clish C."/>
            <person name="Bullock K."/>
            <person name="Deik A."/>
            <person name="Scott J."/>
            <person name="Pierce K.A."/>
            <person name="Xavier R.J."/>
            <person name="Alm E.J."/>
        </authorList>
    </citation>
    <scope>NUCLEOTIDE SEQUENCE [LARGE SCALE GENOMIC DNA]</scope>
    <source>
        <strain evidence="8 11">BIOML-B1</strain>
    </source>
</reference>
<reference evidence="9 10" key="1">
    <citation type="submission" date="2018-08" db="EMBL/GenBank/DDBJ databases">
        <title>A genome reference for cultivated species of the human gut microbiota.</title>
        <authorList>
            <person name="Zou Y."/>
            <person name="Xue W."/>
            <person name="Luo G."/>
        </authorList>
    </citation>
    <scope>NUCLEOTIDE SEQUENCE [LARGE SCALE GENOMIC DNA]</scope>
    <source>
        <strain evidence="9 10">AF29-11BH</strain>
    </source>
</reference>
<comment type="function">
    <text evidence="1">This subunit may be involved in monitoring complementarity of crRNA and target RNA.</text>
</comment>
<evidence type="ECO:0000256" key="7">
    <source>
        <dbReference type="SAM" id="MobiDB-lite"/>
    </source>
</evidence>
<feature type="region of interest" description="Disordered" evidence="7">
    <location>
        <begin position="24"/>
        <end position="58"/>
    </location>
</feature>
<feature type="compositionally biased region" description="Low complexity" evidence="7">
    <location>
        <begin position="24"/>
        <end position="44"/>
    </location>
</feature>
<comment type="similarity">
    <text evidence="2">Belongs to the CRISPR-associated Csm2 family.</text>
</comment>
<proteinExistence type="inferred from homology"/>
<dbReference type="InterPro" id="IPR010149">
    <property type="entry name" value="CRISPR-assoc_prot_Csm2_III-A"/>
</dbReference>
<gene>
    <name evidence="9" type="primary">csm2</name>
    <name evidence="9" type="ORF">DWZ04_09225</name>
    <name evidence="8" type="ORF">GKE10_13500</name>
</gene>
<protein>
    <recommendedName>
        <fullName evidence="3">CRISPR system Cms protein Csm2</fullName>
    </recommendedName>
    <alternativeName>
        <fullName evidence="6">CRISPR type III A-associated protein Csm2</fullName>
    </alternativeName>
</protein>
<evidence type="ECO:0000256" key="6">
    <source>
        <dbReference type="ARBA" id="ARBA00031723"/>
    </source>
</evidence>
<dbReference type="EMBL" id="QVEW01000009">
    <property type="protein sequence ID" value="RGB96810.1"/>
    <property type="molecule type" value="Genomic_DNA"/>
</dbReference>
<dbReference type="Proteomes" id="UP000462091">
    <property type="component" value="Unassembled WGS sequence"/>
</dbReference>
<dbReference type="Proteomes" id="UP000260783">
    <property type="component" value="Unassembled WGS sequence"/>
</dbReference>
<evidence type="ECO:0000256" key="4">
    <source>
        <dbReference type="ARBA" id="ARBA00022884"/>
    </source>
</evidence>